<dbReference type="GO" id="GO:0003887">
    <property type="term" value="F:DNA-directed DNA polymerase activity"/>
    <property type="evidence" value="ECO:0007669"/>
    <property type="project" value="InterPro"/>
</dbReference>
<keyword evidence="7 16" id="KW-0548">Nucleotidyltransferase</keyword>
<keyword evidence="13 16" id="KW-0234">DNA repair</keyword>
<dbReference type="GO" id="GO:0005739">
    <property type="term" value="C:mitochondrion"/>
    <property type="evidence" value="ECO:0007669"/>
    <property type="project" value="UniProtKB-SubCell"/>
</dbReference>
<evidence type="ECO:0000256" key="13">
    <source>
        <dbReference type="ARBA" id="ARBA00023204"/>
    </source>
</evidence>
<comment type="function">
    <text evidence="15">Deoxycytidyl transferase involved in DNA repair. Transfers a dCMP residue from dCTP to the 3'-end of a DNA primer in a template-dependent reaction. May assist in the first step in the bypass of abasic lesions by the insertion of a nucleotide opposite the lesion. Required for normal induction of mutations by physical and chemical agents. Involved in mitochondrial DNA mutagenesis.</text>
</comment>
<dbReference type="FunFam" id="3.30.1490.100:FF:000001">
    <property type="entry name" value="DNA repair protein REV1"/>
    <property type="match status" value="1"/>
</dbReference>
<dbReference type="Gene3D" id="3.30.70.270">
    <property type="match status" value="1"/>
</dbReference>
<evidence type="ECO:0000256" key="3">
    <source>
        <dbReference type="ARBA" id="ARBA00010945"/>
    </source>
</evidence>
<gene>
    <name evidence="21" type="ORF">E4U09_004331</name>
</gene>
<evidence type="ECO:0000313" key="22">
    <source>
        <dbReference type="Proteomes" id="UP000707071"/>
    </source>
</evidence>
<dbReference type="PANTHER" id="PTHR45990:SF1">
    <property type="entry name" value="DNA REPAIR PROTEIN REV1"/>
    <property type="match status" value="1"/>
</dbReference>
<organism evidence="21 22">
    <name type="scientific">Claviceps aff. purpurea</name>
    <dbReference type="NCBI Taxonomy" id="1967640"/>
    <lineage>
        <taxon>Eukaryota</taxon>
        <taxon>Fungi</taxon>
        <taxon>Dikarya</taxon>
        <taxon>Ascomycota</taxon>
        <taxon>Pezizomycotina</taxon>
        <taxon>Sordariomycetes</taxon>
        <taxon>Hypocreomycetidae</taxon>
        <taxon>Hypocreales</taxon>
        <taxon>Clavicipitaceae</taxon>
        <taxon>Claviceps</taxon>
    </lineage>
</organism>
<feature type="compositionally biased region" description="Polar residues" evidence="18">
    <location>
        <begin position="192"/>
        <end position="207"/>
    </location>
</feature>
<dbReference type="SUPFAM" id="SSF52113">
    <property type="entry name" value="BRCT domain"/>
    <property type="match status" value="1"/>
</dbReference>
<comment type="similarity">
    <text evidence="3 16">Belongs to the DNA polymerase type-Y family.</text>
</comment>
<keyword evidence="10 17" id="KW-0460">Magnesium</keyword>
<dbReference type="Pfam" id="PF16727">
    <property type="entry name" value="REV1_C"/>
    <property type="match status" value="1"/>
</dbReference>
<dbReference type="Pfam" id="PF11799">
    <property type="entry name" value="IMS_C"/>
    <property type="match status" value="1"/>
</dbReference>
<dbReference type="Gene3D" id="3.40.1170.60">
    <property type="match status" value="1"/>
</dbReference>
<sequence length="1151" mass="127419">MGSVLDKNSSQIRKRIEKHKFDDEDGDEYEGSAFGGFGDYFRRKKIKLQNLDADMRAVSDKPQIFKGIVAHITGYTQPPLHVLHREIVQHGGGYLQYLDSKTMATHIIASTLPPKKAIEFNRYRIVKPSWIVDSVAAGKLLPWGEYRVLDEGPRQKVLKLGGEYGLTQATPEPKRGYREQTDQSFYTSQFRAGSTLPGQQQSASSVDRGTGASEFAEDRLSPSLRASARREEQVAKHIPPPDIPVHHNDTTPIAEVPKNVTSEEHNAWLLSDPRLRKSSTANPEFLKQFYSESRLHHLSTWKANLKSSMQRLAAERGLSQNKLKMKQGARRYIMHVDFDSFFCAVSLKQSPQYADKPTVVAHSAGPGSEIASCNYPAREFGVKNGMWMKRALELCPELKVLPYDFPAYEEASRLFYESVLSVGGVVQSVSIDEALIDATSIILSASGSQGVGLDEGSIWREQQKADEIATGLRKAIKLKTGCDVSVGIGGNILQAKVALRKAKPAGQFQLKPEDVLAIIGELTVEQLPGVAHSIGGKLEELGIKFVKDIRGISKEQLANTLGPKTGEKLADYARGIDRLQVGEQPPRKSVSAEVNWGIRFISQPEAEEFVYNLCKELERRLVSEQVRGKNLTMKIMRRSLDAPLDPAKHLGHGKCDTFNKSVAFGVATHSCEMIAKEAISILRSFKFSPGDLRGLGVQMTKLEPIRVTTTVTTATTATTPGQREGSQRMLNFSPLTGRAPATVRRRSSGGRVEAIDESESPEKPKKMGSRRLDDDPIAEDPKTPRKAKVHPAMALSRANQDDAKAQTPLNVSGTQFIMPSNPDLAVIAELPHDIRSKLMNQQRQRRTSPSPAPRPMLRLESPARPEIPNRIQKLPSQIDPEVFNALPKDVQAEVLATYGRQPDPPQSPRRDPRPPPAAQARKQTTPTKRSNARGIRNLFSKAQRHRDAQAGVIQTKFRKDDDETPADMEELDPEFLAELPEDVRNEVVADHRRRKMALRSGLDALHNGRKRLTLDVDGRAGTAAGAGAAVVRTYGPKKIFFPGPPRKIAFSSAGITSTREVKDMIDAWHSETQEEGPHEGDVAVLEKYLGKVVKEERDLEKVVVLVRWLDLVVEGDGTAGGGREAWRGVVRRVREVVQGAVRERGMGELDM</sequence>
<feature type="region of interest" description="Disordered" evidence="18">
    <location>
        <begin position="712"/>
        <end position="791"/>
    </location>
</feature>
<dbReference type="InterPro" id="IPR031991">
    <property type="entry name" value="Rev1_C"/>
</dbReference>
<dbReference type="Pfam" id="PF00817">
    <property type="entry name" value="IMS"/>
    <property type="match status" value="1"/>
</dbReference>
<feature type="domain" description="UmuC" evidence="20">
    <location>
        <begin position="333"/>
        <end position="531"/>
    </location>
</feature>
<dbReference type="Gene3D" id="3.40.50.10190">
    <property type="entry name" value="BRCT domain"/>
    <property type="match status" value="1"/>
</dbReference>
<evidence type="ECO:0000256" key="18">
    <source>
        <dbReference type="SAM" id="MobiDB-lite"/>
    </source>
</evidence>
<dbReference type="GO" id="GO:0003684">
    <property type="term" value="F:damaged DNA binding"/>
    <property type="evidence" value="ECO:0007669"/>
    <property type="project" value="UniProtKB-UniRule"/>
</dbReference>
<dbReference type="GO" id="GO:0005634">
    <property type="term" value="C:nucleus"/>
    <property type="evidence" value="ECO:0007669"/>
    <property type="project" value="UniProtKB-SubCell"/>
</dbReference>
<keyword evidence="6 16" id="KW-0808">Transferase</keyword>
<dbReference type="GO" id="GO:0070987">
    <property type="term" value="P:error-free translesion synthesis"/>
    <property type="evidence" value="ECO:0007669"/>
    <property type="project" value="UniProtKB-ARBA"/>
</dbReference>
<dbReference type="SUPFAM" id="SSF100879">
    <property type="entry name" value="Lesion bypass DNA polymerase (Y-family), little finger domain"/>
    <property type="match status" value="1"/>
</dbReference>
<evidence type="ECO:0000256" key="9">
    <source>
        <dbReference type="ARBA" id="ARBA00022763"/>
    </source>
</evidence>
<dbReference type="InterPro" id="IPR001357">
    <property type="entry name" value="BRCT_dom"/>
</dbReference>
<evidence type="ECO:0000256" key="4">
    <source>
        <dbReference type="ARBA" id="ARBA00020399"/>
    </source>
</evidence>
<keyword evidence="11 16" id="KW-0238">DNA-binding</keyword>
<evidence type="ECO:0000256" key="5">
    <source>
        <dbReference type="ARBA" id="ARBA00022634"/>
    </source>
</evidence>
<evidence type="ECO:0000256" key="12">
    <source>
        <dbReference type="ARBA" id="ARBA00023128"/>
    </source>
</evidence>
<keyword evidence="8 17" id="KW-0479">Metal-binding</keyword>
<keyword evidence="5 16" id="KW-0237">DNA synthesis</keyword>
<evidence type="ECO:0000256" key="6">
    <source>
        <dbReference type="ARBA" id="ARBA00022679"/>
    </source>
</evidence>
<dbReference type="InterPro" id="IPR017961">
    <property type="entry name" value="DNA_pol_Y-fam_little_finger"/>
</dbReference>
<dbReference type="InterPro" id="IPR053848">
    <property type="entry name" value="IMS_HHH_1"/>
</dbReference>
<dbReference type="AlphaFoldDB" id="A0A9P7QDG7"/>
<dbReference type="InterPro" id="IPR043502">
    <property type="entry name" value="DNA/RNA_pol_sf"/>
</dbReference>
<evidence type="ECO:0000256" key="2">
    <source>
        <dbReference type="ARBA" id="ARBA00004173"/>
    </source>
</evidence>
<dbReference type="Gene3D" id="1.10.150.20">
    <property type="entry name" value="5' to 3' exonuclease, C-terminal subdomain"/>
    <property type="match status" value="1"/>
</dbReference>
<feature type="region of interest" description="Disordered" evidence="18">
    <location>
        <begin position="838"/>
        <end position="869"/>
    </location>
</feature>
<dbReference type="PROSITE" id="PS50172">
    <property type="entry name" value="BRCT"/>
    <property type="match status" value="1"/>
</dbReference>
<keyword evidence="22" id="KW-1185">Reference proteome</keyword>
<feature type="compositionally biased region" description="Basic and acidic residues" evidence="18">
    <location>
        <begin position="760"/>
        <end position="783"/>
    </location>
</feature>
<dbReference type="Pfam" id="PF16589">
    <property type="entry name" value="BRCT_2"/>
    <property type="match status" value="1"/>
</dbReference>
<feature type="domain" description="BRCT" evidence="19">
    <location>
        <begin position="60"/>
        <end position="148"/>
    </location>
</feature>
<dbReference type="EC" id="2.7.7.-" evidence="16"/>
<evidence type="ECO:0000256" key="11">
    <source>
        <dbReference type="ARBA" id="ARBA00023125"/>
    </source>
</evidence>
<evidence type="ECO:0000259" key="19">
    <source>
        <dbReference type="PROSITE" id="PS50172"/>
    </source>
</evidence>
<feature type="binding site" evidence="17">
    <location>
        <position position="432"/>
    </location>
    <ligand>
        <name>Mg(2+)</name>
        <dbReference type="ChEBI" id="CHEBI:18420"/>
        <label>1</label>
    </ligand>
</feature>
<evidence type="ECO:0000256" key="7">
    <source>
        <dbReference type="ARBA" id="ARBA00022695"/>
    </source>
</evidence>
<dbReference type="Gene3D" id="6.10.250.1630">
    <property type="match status" value="2"/>
</dbReference>
<comment type="caution">
    <text evidence="21">The sequence shown here is derived from an EMBL/GenBank/DDBJ whole genome shotgun (WGS) entry which is preliminary data.</text>
</comment>
<dbReference type="Pfam" id="PF14377">
    <property type="entry name" value="UBM"/>
    <property type="match status" value="3"/>
</dbReference>
<reference evidence="21 22" key="1">
    <citation type="journal article" date="2020" name="bioRxiv">
        <title>Whole genome comparisons of ergot fungi reveals the divergence and evolution of species within the genus Claviceps are the result of varying mechanisms driving genome evolution and host range expansion.</title>
        <authorList>
            <person name="Wyka S.A."/>
            <person name="Mondo S.J."/>
            <person name="Liu M."/>
            <person name="Dettman J."/>
            <person name="Nalam V."/>
            <person name="Broders K.D."/>
        </authorList>
    </citation>
    <scope>NUCLEOTIDE SEQUENCE [LARGE SCALE GENOMIC DNA]</scope>
    <source>
        <strain evidence="21 22">Clav52</strain>
    </source>
</reference>
<evidence type="ECO:0000256" key="1">
    <source>
        <dbReference type="ARBA" id="ARBA00004123"/>
    </source>
</evidence>
<evidence type="ECO:0000256" key="15">
    <source>
        <dbReference type="ARBA" id="ARBA00058985"/>
    </source>
</evidence>
<keyword evidence="12" id="KW-0496">Mitochondrion</keyword>
<dbReference type="PANTHER" id="PTHR45990">
    <property type="entry name" value="DNA REPAIR PROTEIN REV1"/>
    <property type="match status" value="1"/>
</dbReference>
<dbReference type="InterPro" id="IPR043128">
    <property type="entry name" value="Rev_trsase/Diguanyl_cyclase"/>
</dbReference>
<evidence type="ECO:0000259" key="20">
    <source>
        <dbReference type="PROSITE" id="PS50173"/>
    </source>
</evidence>
<dbReference type="CDD" id="cd17719">
    <property type="entry name" value="BRCT_Rev1"/>
    <property type="match status" value="1"/>
</dbReference>
<feature type="region of interest" description="Disordered" evidence="18">
    <location>
        <begin position="192"/>
        <end position="248"/>
    </location>
</feature>
<dbReference type="GO" id="GO:0042276">
    <property type="term" value="P:error-prone translesion synthesis"/>
    <property type="evidence" value="ECO:0007669"/>
    <property type="project" value="InterPro"/>
</dbReference>
<proteinExistence type="inferred from homology"/>
<dbReference type="InterPro" id="IPR001126">
    <property type="entry name" value="UmuC"/>
</dbReference>
<evidence type="ECO:0000256" key="17">
    <source>
        <dbReference type="PIRSR" id="PIRSR036573-2"/>
    </source>
</evidence>
<keyword evidence="14 16" id="KW-0539">Nucleus</keyword>
<feature type="region of interest" description="Disordered" evidence="18">
    <location>
        <begin position="898"/>
        <end position="933"/>
    </location>
</feature>
<comment type="subcellular location">
    <subcellularLocation>
        <location evidence="2">Mitochondrion</location>
    </subcellularLocation>
    <subcellularLocation>
        <location evidence="1 16">Nucleus</location>
    </subcellularLocation>
</comment>
<dbReference type="InterPro" id="IPR038401">
    <property type="entry name" value="Rev1_C_sf"/>
</dbReference>
<dbReference type="InterPro" id="IPR036420">
    <property type="entry name" value="BRCT_dom_sf"/>
</dbReference>
<dbReference type="InterPro" id="IPR036775">
    <property type="entry name" value="DNA_pol_Y-fam_lit_finger_sf"/>
</dbReference>
<evidence type="ECO:0000313" key="21">
    <source>
        <dbReference type="EMBL" id="KAG6290604.1"/>
    </source>
</evidence>
<feature type="binding site" evidence="17">
    <location>
        <position position="337"/>
    </location>
    <ligand>
        <name>Mg(2+)</name>
        <dbReference type="ChEBI" id="CHEBI:18420"/>
        <label>1</label>
    </ligand>
</feature>
<name>A0A9P7QDG7_9HYPO</name>
<evidence type="ECO:0000256" key="8">
    <source>
        <dbReference type="ARBA" id="ARBA00022723"/>
    </source>
</evidence>
<dbReference type="GO" id="GO:0017125">
    <property type="term" value="F:deoxycytidyl transferase activity"/>
    <property type="evidence" value="ECO:0007669"/>
    <property type="project" value="TreeGrafter"/>
</dbReference>
<dbReference type="Gene3D" id="3.30.1490.100">
    <property type="entry name" value="DNA polymerase, Y-family, little finger domain"/>
    <property type="match status" value="1"/>
</dbReference>
<dbReference type="EMBL" id="SRRH01000349">
    <property type="protein sequence ID" value="KAG6290604.1"/>
    <property type="molecule type" value="Genomic_DNA"/>
</dbReference>
<dbReference type="GO" id="GO:0046872">
    <property type="term" value="F:metal ion binding"/>
    <property type="evidence" value="ECO:0007669"/>
    <property type="project" value="UniProtKB-KW"/>
</dbReference>
<dbReference type="GO" id="GO:0006281">
    <property type="term" value="P:DNA repair"/>
    <property type="evidence" value="ECO:0007669"/>
    <property type="project" value="UniProtKB-KW"/>
</dbReference>
<dbReference type="InterPro" id="IPR012112">
    <property type="entry name" value="REV1"/>
</dbReference>
<dbReference type="CDD" id="cd01701">
    <property type="entry name" value="PolY_Rev1"/>
    <property type="match status" value="1"/>
</dbReference>
<dbReference type="SUPFAM" id="SSF56672">
    <property type="entry name" value="DNA/RNA polymerases"/>
    <property type="match status" value="1"/>
</dbReference>
<evidence type="ECO:0000256" key="10">
    <source>
        <dbReference type="ARBA" id="ARBA00022842"/>
    </source>
</evidence>
<feature type="binding site" evidence="17">
    <location>
        <position position="433"/>
    </location>
    <ligand>
        <name>Mg(2+)</name>
        <dbReference type="ChEBI" id="CHEBI:18420"/>
        <label>1</label>
    </ligand>
</feature>
<evidence type="ECO:0000256" key="16">
    <source>
        <dbReference type="PIRNR" id="PIRNR036573"/>
    </source>
</evidence>
<dbReference type="Pfam" id="PF21999">
    <property type="entry name" value="IMS_HHH_1"/>
    <property type="match status" value="1"/>
</dbReference>
<protein>
    <recommendedName>
        <fullName evidence="4 16">DNA repair protein REV1</fullName>
        <ecNumber evidence="16">2.7.7.-</ecNumber>
    </recommendedName>
</protein>
<evidence type="ECO:0000256" key="14">
    <source>
        <dbReference type="ARBA" id="ARBA00023242"/>
    </source>
</evidence>
<dbReference type="Gene3D" id="1.20.58.1280">
    <property type="entry name" value="DNA repair protein Rev1, C-terminal domain"/>
    <property type="match status" value="1"/>
</dbReference>
<dbReference type="PROSITE" id="PS50173">
    <property type="entry name" value="UMUC"/>
    <property type="match status" value="1"/>
</dbReference>
<keyword evidence="9 16" id="KW-0227">DNA damage</keyword>
<accession>A0A9P7QDG7</accession>
<comment type="cofactor">
    <cofactor evidence="17">
        <name>Mg(2+)</name>
        <dbReference type="ChEBI" id="CHEBI:18420"/>
    </cofactor>
    <text evidence="17">Binds 2 magnesium ions.</text>
</comment>
<dbReference type="PIRSF" id="PIRSF036573">
    <property type="entry name" value="REV1"/>
    <property type="match status" value="1"/>
</dbReference>
<dbReference type="Gene3D" id="6.10.250.1490">
    <property type="match status" value="1"/>
</dbReference>
<dbReference type="Proteomes" id="UP000707071">
    <property type="component" value="Unassembled WGS sequence"/>
</dbReference>
<dbReference type="SMART" id="SM00292">
    <property type="entry name" value="BRCT"/>
    <property type="match status" value="1"/>
</dbReference>
<dbReference type="FunFam" id="3.30.70.270:FF:000040">
    <property type="entry name" value="DNA repair protein REV1"/>
    <property type="match status" value="1"/>
</dbReference>
<dbReference type="FunFam" id="3.40.50.10190:FF:000011">
    <property type="entry name" value="DNA repair protein REV1"/>
    <property type="match status" value="1"/>
</dbReference>
<dbReference type="InterPro" id="IPR025527">
    <property type="entry name" value="HUWE1/Rev1_UBM"/>
</dbReference>